<proteinExistence type="inferred from homology"/>
<dbReference type="SUPFAM" id="SSF50129">
    <property type="entry name" value="GroES-like"/>
    <property type="match status" value="1"/>
</dbReference>
<dbReference type="SMART" id="SM00829">
    <property type="entry name" value="PKS_ER"/>
    <property type="match status" value="1"/>
</dbReference>
<dbReference type="InterPro" id="IPR013154">
    <property type="entry name" value="ADH-like_N"/>
</dbReference>
<dbReference type="Proteomes" id="UP001628179">
    <property type="component" value="Unassembled WGS sequence"/>
</dbReference>
<dbReference type="InterPro" id="IPR011032">
    <property type="entry name" value="GroES-like_sf"/>
</dbReference>
<name>A0ABQ0G6L9_9PEZI</name>
<dbReference type="RefSeq" id="XP_070915036.1">
    <property type="nucleotide sequence ID" value="XM_071058935.1"/>
</dbReference>
<keyword evidence="2" id="KW-0560">Oxidoreductase</keyword>
<dbReference type="GeneID" id="98174258"/>
<dbReference type="PANTHER" id="PTHR45348:SF7">
    <property type="entry name" value="ZINC BINDING OXIDOREDUCTASE, PUTATIVE-RELATED"/>
    <property type="match status" value="1"/>
</dbReference>
<comment type="caution">
    <text evidence="4">The sequence shown here is derived from an EMBL/GenBank/DDBJ whole genome shotgun (WGS) entry which is preliminary data.</text>
</comment>
<protein>
    <submittedName>
        <fullName evidence="4">Trans-enoyl reductase fsdC</fullName>
    </submittedName>
</protein>
<dbReference type="InterPro" id="IPR020843">
    <property type="entry name" value="ER"/>
</dbReference>
<gene>
    <name evidence="4" type="ORF">MFIFM68171_03514</name>
</gene>
<evidence type="ECO:0000256" key="2">
    <source>
        <dbReference type="ARBA" id="ARBA00023002"/>
    </source>
</evidence>
<keyword evidence="5" id="KW-1185">Reference proteome</keyword>
<dbReference type="InterPro" id="IPR036291">
    <property type="entry name" value="NAD(P)-bd_dom_sf"/>
</dbReference>
<accession>A0ABQ0G6L9</accession>
<feature type="domain" description="Enoyl reductase (ER)" evidence="3">
    <location>
        <begin position="11"/>
        <end position="359"/>
    </location>
</feature>
<evidence type="ECO:0000313" key="5">
    <source>
        <dbReference type="Proteomes" id="UP001628179"/>
    </source>
</evidence>
<dbReference type="SUPFAM" id="SSF51735">
    <property type="entry name" value="NAD(P)-binding Rossmann-fold domains"/>
    <property type="match status" value="1"/>
</dbReference>
<dbReference type="Pfam" id="PF00107">
    <property type="entry name" value="ADH_zinc_N"/>
    <property type="match status" value="1"/>
</dbReference>
<comment type="similarity">
    <text evidence="1">Belongs to the zinc-containing alcohol dehydrogenase family.</text>
</comment>
<dbReference type="Pfam" id="PF08240">
    <property type="entry name" value="ADH_N"/>
    <property type="match status" value="1"/>
</dbReference>
<organism evidence="4 5">
    <name type="scientific">Madurella fahalii</name>
    <dbReference type="NCBI Taxonomy" id="1157608"/>
    <lineage>
        <taxon>Eukaryota</taxon>
        <taxon>Fungi</taxon>
        <taxon>Dikarya</taxon>
        <taxon>Ascomycota</taxon>
        <taxon>Pezizomycotina</taxon>
        <taxon>Sordariomycetes</taxon>
        <taxon>Sordariomycetidae</taxon>
        <taxon>Sordariales</taxon>
        <taxon>Sordariales incertae sedis</taxon>
        <taxon>Madurella</taxon>
    </lineage>
</organism>
<dbReference type="Gene3D" id="3.90.180.10">
    <property type="entry name" value="Medium-chain alcohol dehydrogenases, catalytic domain"/>
    <property type="match status" value="1"/>
</dbReference>
<dbReference type="CDD" id="cd08249">
    <property type="entry name" value="enoyl_reductase_like"/>
    <property type="match status" value="1"/>
</dbReference>
<dbReference type="InterPro" id="IPR013149">
    <property type="entry name" value="ADH-like_C"/>
</dbReference>
<evidence type="ECO:0000313" key="4">
    <source>
        <dbReference type="EMBL" id="GAB1313304.1"/>
    </source>
</evidence>
<dbReference type="EMBL" id="BAAFSV010000002">
    <property type="protein sequence ID" value="GAB1313304.1"/>
    <property type="molecule type" value="Genomic_DNA"/>
</dbReference>
<reference evidence="4 5" key="1">
    <citation type="submission" date="2024-09" db="EMBL/GenBank/DDBJ databases">
        <title>Itraconazole resistance in Madurella fahalii resulting from another homologue of gene encoding cytochrome P450 14-alpha sterol demethylase (CYP51).</title>
        <authorList>
            <person name="Yoshioka I."/>
            <person name="Fahal A.H."/>
            <person name="Kaneko S."/>
            <person name="Yaguchi T."/>
        </authorList>
    </citation>
    <scope>NUCLEOTIDE SEQUENCE [LARGE SCALE GENOMIC DNA]</scope>
    <source>
        <strain evidence="4 5">IFM 68171</strain>
    </source>
</reference>
<dbReference type="InterPro" id="IPR047122">
    <property type="entry name" value="Trans-enoyl_RdTase-like"/>
</dbReference>
<evidence type="ECO:0000256" key="1">
    <source>
        <dbReference type="ARBA" id="ARBA00008072"/>
    </source>
</evidence>
<sequence length="363" mass="38695">MADLTRTVIFLSLDGPILKDIAERYRPTGVQSLLRVEYSGINPADIKHGAVGFHSSVAGYEMSGEVLEAGPSSPFKPGDKIFGLNRPGPNRPLYMGAHQDYAMTASPFWHRIPSAGSLGLREAASLPVMTMTAADGLFNLLGLAFPGAGVRGGSESQGLLIWGGGSSVGVAAVQLAKAAGHGPIFVTASAKHHEILKVLGADHCFDYKADDVVEQIREAIRGSGKSVRHAFDAAGVGSLTEGDDFKKSCPGLTAASISNDGKKDQDVKLACVLPVREDLRYKLCFATRDHESPLELVRMADPEAWYGMQAKVMAWVTANYGKGKYVGSPNITAVKGARESLDAMRRSAEGKYSLEKVVIEHPL</sequence>
<evidence type="ECO:0000259" key="3">
    <source>
        <dbReference type="SMART" id="SM00829"/>
    </source>
</evidence>
<dbReference type="PANTHER" id="PTHR45348">
    <property type="entry name" value="HYPOTHETICAL OXIDOREDUCTASE (EUROFUNG)"/>
    <property type="match status" value="1"/>
</dbReference>
<dbReference type="Gene3D" id="3.40.50.720">
    <property type="entry name" value="NAD(P)-binding Rossmann-like Domain"/>
    <property type="match status" value="1"/>
</dbReference>